<dbReference type="RefSeq" id="WP_146921688.1">
    <property type="nucleotide sequence ID" value="NZ_CP042430.1"/>
</dbReference>
<dbReference type="GO" id="GO:0016020">
    <property type="term" value="C:membrane"/>
    <property type="evidence" value="ECO:0007669"/>
    <property type="project" value="InterPro"/>
</dbReference>
<protein>
    <recommendedName>
        <fullName evidence="2">histidine kinase</fullName>
        <ecNumber evidence="2">2.7.13.3</ecNumber>
    </recommendedName>
</protein>
<evidence type="ECO:0000256" key="5">
    <source>
        <dbReference type="ARBA" id="ARBA00022741"/>
    </source>
</evidence>
<feature type="compositionally biased region" description="Low complexity" evidence="9">
    <location>
        <begin position="404"/>
        <end position="420"/>
    </location>
</feature>
<dbReference type="InterPro" id="IPR050482">
    <property type="entry name" value="Sensor_HK_TwoCompSys"/>
</dbReference>
<dbReference type="Proteomes" id="UP000321805">
    <property type="component" value="Chromosome"/>
</dbReference>
<evidence type="ECO:0000259" key="11">
    <source>
        <dbReference type="Pfam" id="PF07730"/>
    </source>
</evidence>
<dbReference type="Pfam" id="PF07730">
    <property type="entry name" value="HisKA_3"/>
    <property type="match status" value="1"/>
</dbReference>
<evidence type="ECO:0000256" key="3">
    <source>
        <dbReference type="ARBA" id="ARBA00022553"/>
    </source>
</evidence>
<evidence type="ECO:0000256" key="6">
    <source>
        <dbReference type="ARBA" id="ARBA00022777"/>
    </source>
</evidence>
<dbReference type="GO" id="GO:0046983">
    <property type="term" value="F:protein dimerization activity"/>
    <property type="evidence" value="ECO:0007669"/>
    <property type="project" value="InterPro"/>
</dbReference>
<dbReference type="EMBL" id="CP042430">
    <property type="protein sequence ID" value="QEC49326.1"/>
    <property type="molecule type" value="Genomic_DNA"/>
</dbReference>
<name>A0A5B8U888_9ACTN</name>
<feature type="region of interest" description="Disordered" evidence="9">
    <location>
        <begin position="404"/>
        <end position="466"/>
    </location>
</feature>
<dbReference type="GO" id="GO:0005524">
    <property type="term" value="F:ATP binding"/>
    <property type="evidence" value="ECO:0007669"/>
    <property type="project" value="UniProtKB-KW"/>
</dbReference>
<evidence type="ECO:0000256" key="4">
    <source>
        <dbReference type="ARBA" id="ARBA00022679"/>
    </source>
</evidence>
<accession>A0A5B8U888</accession>
<keyword evidence="8" id="KW-0902">Two-component regulatory system</keyword>
<keyword evidence="3" id="KW-0597">Phosphoprotein</keyword>
<feature type="domain" description="Histidine kinase/HSP90-like ATPase" evidence="10">
    <location>
        <begin position="257"/>
        <end position="334"/>
    </location>
</feature>
<evidence type="ECO:0000256" key="7">
    <source>
        <dbReference type="ARBA" id="ARBA00022840"/>
    </source>
</evidence>
<dbReference type="OrthoDB" id="144293at2"/>
<dbReference type="GO" id="GO:0000155">
    <property type="term" value="F:phosphorelay sensor kinase activity"/>
    <property type="evidence" value="ECO:0007669"/>
    <property type="project" value="InterPro"/>
</dbReference>
<dbReference type="InterPro" id="IPR036890">
    <property type="entry name" value="HATPase_C_sf"/>
</dbReference>
<dbReference type="InterPro" id="IPR011712">
    <property type="entry name" value="Sig_transdc_His_kin_sub3_dim/P"/>
</dbReference>
<evidence type="ECO:0000313" key="12">
    <source>
        <dbReference type="EMBL" id="QEC49326.1"/>
    </source>
</evidence>
<evidence type="ECO:0000259" key="10">
    <source>
        <dbReference type="Pfam" id="PF02518"/>
    </source>
</evidence>
<comment type="catalytic activity">
    <reaction evidence="1">
        <text>ATP + protein L-histidine = ADP + protein N-phospho-L-histidine.</text>
        <dbReference type="EC" id="2.7.13.3"/>
    </reaction>
</comment>
<evidence type="ECO:0000256" key="2">
    <source>
        <dbReference type="ARBA" id="ARBA00012438"/>
    </source>
</evidence>
<evidence type="ECO:0000256" key="8">
    <source>
        <dbReference type="ARBA" id="ARBA00023012"/>
    </source>
</evidence>
<sequence length="466" mass="49746">MRPADPDPIATLVQRTSGIVGSAFLRALVREYAEVSGARLVYVADHRGDHARVLAEWRDGVPGAGGEFVLPGRAPMGPASVSVILRDPEGGVIGHVGVEGGVDIPWTRDVALFTLLTERTAGEVQRHRHVAALRSREEQLAAARARLVHAIDEERRRIGRDIHDGVQQRAVAATHLLTLAERRLQDAPDVAADLMRRAREEVKEATRELRDLSRGLHPVGLADGLGTALEILAARSPVPLHIDALPDRRLPEPVEVTIFFLVSEAVTNAGKHAGASWLRVEVAHQPDTIVATVADDGAGGADPARGTGLRGLQDRIATLGGTLEVDSPPGGGTCSWPASRWRRGARPGRPISSTAPPTTVGRAWRRSPRSSRADAAARSRWPASGSWRAACRASARACPCATTRARSSGRSSCAGSPSSRWARSTPRRWRPSVSPTPWRRSRPGPGGAGATTVTRSRSCSATRRGS</sequence>
<dbReference type="Pfam" id="PF02518">
    <property type="entry name" value="HATPase_c"/>
    <property type="match status" value="1"/>
</dbReference>
<keyword evidence="13" id="KW-1185">Reference proteome</keyword>
<dbReference type="SUPFAM" id="SSF55874">
    <property type="entry name" value="ATPase domain of HSP90 chaperone/DNA topoisomerase II/histidine kinase"/>
    <property type="match status" value="1"/>
</dbReference>
<dbReference type="InterPro" id="IPR003594">
    <property type="entry name" value="HATPase_dom"/>
</dbReference>
<keyword evidence="4" id="KW-0808">Transferase</keyword>
<evidence type="ECO:0000256" key="9">
    <source>
        <dbReference type="SAM" id="MobiDB-lite"/>
    </source>
</evidence>
<keyword evidence="5" id="KW-0547">Nucleotide-binding</keyword>
<feature type="compositionally biased region" description="Polar residues" evidence="9">
    <location>
        <begin position="456"/>
        <end position="466"/>
    </location>
</feature>
<evidence type="ECO:0000256" key="1">
    <source>
        <dbReference type="ARBA" id="ARBA00000085"/>
    </source>
</evidence>
<dbReference type="EC" id="2.7.13.3" evidence="2"/>
<dbReference type="KEGG" id="bsol:FSW04_18245"/>
<dbReference type="Gene3D" id="3.30.565.10">
    <property type="entry name" value="Histidine kinase-like ATPase, C-terminal domain"/>
    <property type="match status" value="1"/>
</dbReference>
<keyword evidence="6" id="KW-0418">Kinase</keyword>
<gene>
    <name evidence="12" type="ORF">FSW04_18245</name>
</gene>
<feature type="region of interest" description="Disordered" evidence="9">
    <location>
        <begin position="326"/>
        <end position="386"/>
    </location>
</feature>
<dbReference type="AlphaFoldDB" id="A0A5B8U888"/>
<dbReference type="PANTHER" id="PTHR24421:SF10">
    <property type="entry name" value="NITRATE_NITRITE SENSOR PROTEIN NARQ"/>
    <property type="match status" value="1"/>
</dbReference>
<dbReference type="PANTHER" id="PTHR24421">
    <property type="entry name" value="NITRATE/NITRITE SENSOR PROTEIN NARX-RELATED"/>
    <property type="match status" value="1"/>
</dbReference>
<dbReference type="CDD" id="cd16917">
    <property type="entry name" value="HATPase_UhpB-NarQ-NarX-like"/>
    <property type="match status" value="1"/>
</dbReference>
<feature type="domain" description="Signal transduction histidine kinase subgroup 3 dimerisation and phosphoacceptor" evidence="11">
    <location>
        <begin position="154"/>
        <end position="220"/>
    </location>
</feature>
<organism evidence="12 13">
    <name type="scientific">Baekduia soli</name>
    <dbReference type="NCBI Taxonomy" id="496014"/>
    <lineage>
        <taxon>Bacteria</taxon>
        <taxon>Bacillati</taxon>
        <taxon>Actinomycetota</taxon>
        <taxon>Thermoleophilia</taxon>
        <taxon>Solirubrobacterales</taxon>
        <taxon>Baekduiaceae</taxon>
        <taxon>Baekduia</taxon>
    </lineage>
</organism>
<dbReference type="Gene3D" id="1.20.5.1930">
    <property type="match status" value="1"/>
</dbReference>
<proteinExistence type="predicted"/>
<evidence type="ECO:0000313" key="13">
    <source>
        <dbReference type="Proteomes" id="UP000321805"/>
    </source>
</evidence>
<keyword evidence="7" id="KW-0067">ATP-binding</keyword>
<reference evidence="12 13" key="1">
    <citation type="journal article" date="2018" name="J. Microbiol.">
        <title>Baekduia soli gen. nov., sp. nov., a novel bacterium isolated from the soil of Baekdu Mountain and proposal of a novel family name, Baekduiaceae fam. nov.</title>
        <authorList>
            <person name="An D.S."/>
            <person name="Siddiqi M.Z."/>
            <person name="Kim K.H."/>
            <person name="Yu H.S."/>
            <person name="Im W.T."/>
        </authorList>
    </citation>
    <scope>NUCLEOTIDE SEQUENCE [LARGE SCALE GENOMIC DNA]</scope>
    <source>
        <strain evidence="12 13">BR7-21</strain>
    </source>
</reference>